<reference evidence="4" key="2">
    <citation type="submission" date="2018-10" db="EMBL/GenBank/DDBJ databases">
        <title>De novo assembly of a Great Dane genome.</title>
        <authorList>
            <person name="Kidd J.M."/>
            <person name="Pendleton A.L."/>
            <person name="Shen F."/>
            <person name="Emery S."/>
        </authorList>
    </citation>
    <scope>NUCLEOTIDE SEQUENCE [LARGE SCALE GENOMIC DNA]</scope>
    <source>
        <strain evidence="4">Great Dane</strain>
    </source>
</reference>
<dbReference type="Ensembl" id="ENSCAFT00000078147.2">
    <property type="protein sequence ID" value="ENSCAFP00000059003.1"/>
    <property type="gene ID" value="ENSCAFG00000048559.2"/>
</dbReference>
<dbReference type="Ensembl" id="ENSCAFT00040005400.1">
    <property type="protein sequence ID" value="ENSCAFP00040004642.1"/>
    <property type="gene ID" value="ENSCAFG00040002835.1"/>
</dbReference>
<dbReference type="Ensembl" id="ENSCAFT00030019927.1">
    <property type="protein sequence ID" value="ENSCAFP00030017368.1"/>
    <property type="gene ID" value="ENSCAFG00030010777.1"/>
</dbReference>
<evidence type="ECO:0000313" key="4">
    <source>
        <dbReference type="Ensembl" id="ENSCAFP00040004642.1"/>
    </source>
</evidence>
<dbReference type="Proteomes" id="UP000694429">
    <property type="component" value="Chromosome 1"/>
</dbReference>
<evidence type="ECO:0000313" key="5">
    <source>
        <dbReference type="Proteomes" id="UP000002254"/>
    </source>
</evidence>
<evidence type="ECO:0000313" key="3">
    <source>
        <dbReference type="Ensembl" id="ENSCAFP00030017368.1"/>
    </source>
</evidence>
<dbReference type="OrthoDB" id="10515553at2759"/>
<reference evidence="3" key="3">
    <citation type="submission" date="2019-03" db="EMBL/GenBank/DDBJ databases">
        <authorList>
            <person name="Warren W.C."/>
            <person name="Johnson G.S."/>
        </authorList>
    </citation>
    <scope>NUCLEOTIDE SEQUENCE [LARGE SCALE GENOMIC DNA]</scope>
    <source>
        <strain evidence="3">Basenji</strain>
    </source>
</reference>
<reference evidence="4" key="4">
    <citation type="submission" date="2025-05" db="UniProtKB">
        <authorList>
            <consortium name="Ensembl"/>
        </authorList>
    </citation>
    <scope>IDENTIFICATION</scope>
</reference>
<protein>
    <submittedName>
        <fullName evidence="4">Uncharacterized protein</fullName>
    </submittedName>
</protein>
<sequence length="87" mass="9100">MASQNHDPAAASVAATHKGAKPSGVAAWGPMGKRLWQGLMTFMKSGHKRISAFPKSDHLFKSMGTIQGAAGINPTPDSPLHTHAAKL</sequence>
<proteinExistence type="predicted"/>
<accession>A0A8C0PVZ9</accession>
<feature type="region of interest" description="Disordered" evidence="1">
    <location>
        <begin position="1"/>
        <end position="27"/>
    </location>
</feature>
<dbReference type="AlphaFoldDB" id="A0A8C0PVZ9"/>
<dbReference type="Proteomes" id="UP000002254">
    <property type="component" value="Chromosome 1"/>
</dbReference>
<organism evidence="4 6">
    <name type="scientific">Canis lupus familiaris</name>
    <name type="common">Dog</name>
    <name type="synonym">Canis familiaris</name>
    <dbReference type="NCBI Taxonomy" id="9615"/>
    <lineage>
        <taxon>Eukaryota</taxon>
        <taxon>Metazoa</taxon>
        <taxon>Chordata</taxon>
        <taxon>Craniata</taxon>
        <taxon>Vertebrata</taxon>
        <taxon>Euteleostomi</taxon>
        <taxon>Mammalia</taxon>
        <taxon>Eutheria</taxon>
        <taxon>Laurasiatheria</taxon>
        <taxon>Carnivora</taxon>
        <taxon>Caniformia</taxon>
        <taxon>Canidae</taxon>
        <taxon>Canis</taxon>
    </lineage>
</organism>
<reference evidence="2 5" key="1">
    <citation type="journal article" date="2005" name="Nature">
        <title>Genome sequence, comparative analysis and haplotype structure of the domestic dog.</title>
        <authorList>
            <consortium name="Broad Sequencing Platform"/>
            <person name="Lindblad-Toh K."/>
            <person name="Wade C.M."/>
            <person name="Mikkelsen T.S."/>
            <person name="Karlsson E.K."/>
            <person name="Jaffe D.B."/>
            <person name="Kamal M."/>
            <person name="Clamp M."/>
            <person name="Chang J.L."/>
            <person name="Kulbokas E.J. III"/>
            <person name="Zody M.C."/>
            <person name="Mauceli E."/>
            <person name="Xie X."/>
            <person name="Breen M."/>
            <person name="Wayne R.K."/>
            <person name="Ostrander E.A."/>
            <person name="Ponting C.P."/>
            <person name="Galibert F."/>
            <person name="Smith D.R."/>
            <person name="DeJong P.J."/>
            <person name="Kirkness E."/>
            <person name="Alvarez P."/>
            <person name="Biagi T."/>
            <person name="Brockman W."/>
            <person name="Butler J."/>
            <person name="Chin C.W."/>
            <person name="Cook A."/>
            <person name="Cuff J."/>
            <person name="Daly M.J."/>
            <person name="DeCaprio D."/>
            <person name="Gnerre S."/>
            <person name="Grabherr M."/>
            <person name="Kellis M."/>
            <person name="Kleber M."/>
            <person name="Bardeleben C."/>
            <person name="Goodstadt L."/>
            <person name="Heger A."/>
            <person name="Hitte C."/>
            <person name="Kim L."/>
            <person name="Koepfli K.P."/>
            <person name="Parker H.G."/>
            <person name="Pollinger J.P."/>
            <person name="Searle S.M."/>
            <person name="Sutter N.B."/>
            <person name="Thomas R."/>
            <person name="Webber C."/>
            <person name="Baldwin J."/>
            <person name="Abebe A."/>
            <person name="Abouelleil A."/>
            <person name="Aftuck L."/>
            <person name="Ait-Zahra M."/>
            <person name="Aldredge T."/>
            <person name="Allen N."/>
            <person name="An P."/>
            <person name="Anderson S."/>
            <person name="Antoine C."/>
            <person name="Arachchi H."/>
            <person name="Aslam A."/>
            <person name="Ayotte L."/>
            <person name="Bachantsang P."/>
            <person name="Barry A."/>
            <person name="Bayul T."/>
            <person name="Benamara M."/>
            <person name="Berlin A."/>
            <person name="Bessette D."/>
            <person name="Blitshteyn B."/>
            <person name="Bloom T."/>
            <person name="Blye J."/>
            <person name="Boguslavskiy L."/>
            <person name="Bonnet C."/>
            <person name="Boukhgalter B."/>
            <person name="Brown A."/>
            <person name="Cahill P."/>
            <person name="Calixte N."/>
            <person name="Camarata J."/>
            <person name="Cheshatsang Y."/>
            <person name="Chu J."/>
            <person name="Citroen M."/>
            <person name="Collymore A."/>
            <person name="Cooke P."/>
            <person name="Dawoe T."/>
            <person name="Daza R."/>
            <person name="Decktor K."/>
            <person name="DeGray S."/>
            <person name="Dhargay N."/>
            <person name="Dooley K."/>
            <person name="Dooley K."/>
            <person name="Dorje P."/>
            <person name="Dorjee K."/>
            <person name="Dorris L."/>
            <person name="Duffey N."/>
            <person name="Dupes A."/>
            <person name="Egbiremolen O."/>
            <person name="Elong R."/>
            <person name="Falk J."/>
            <person name="Farina A."/>
            <person name="Faro S."/>
            <person name="Ferguson D."/>
            <person name="Ferreira P."/>
            <person name="Fisher S."/>
            <person name="FitzGerald M."/>
            <person name="Foley K."/>
            <person name="Foley C."/>
            <person name="Franke A."/>
            <person name="Friedrich D."/>
            <person name="Gage D."/>
            <person name="Garber M."/>
            <person name="Gearin G."/>
            <person name="Giannoukos G."/>
            <person name="Goode T."/>
            <person name="Goyette A."/>
            <person name="Graham J."/>
            <person name="Grandbois E."/>
            <person name="Gyaltsen K."/>
            <person name="Hafez N."/>
            <person name="Hagopian D."/>
            <person name="Hagos B."/>
            <person name="Hall J."/>
            <person name="Healy C."/>
            <person name="Hegarty R."/>
            <person name="Honan T."/>
            <person name="Horn A."/>
            <person name="Houde N."/>
            <person name="Hughes L."/>
            <person name="Hunnicutt L."/>
            <person name="Husby M."/>
            <person name="Jester B."/>
            <person name="Jones C."/>
            <person name="Kamat A."/>
            <person name="Kanga B."/>
            <person name="Kells C."/>
            <person name="Khazanovich D."/>
            <person name="Kieu A.C."/>
            <person name="Kisner P."/>
            <person name="Kumar M."/>
            <person name="Lance K."/>
            <person name="Landers T."/>
            <person name="Lara M."/>
            <person name="Lee W."/>
            <person name="Leger J.P."/>
            <person name="Lennon N."/>
            <person name="Leuper L."/>
            <person name="LeVine S."/>
            <person name="Liu J."/>
            <person name="Liu X."/>
            <person name="Lokyitsang Y."/>
            <person name="Lokyitsang T."/>
            <person name="Lui A."/>
            <person name="Macdonald J."/>
            <person name="Major J."/>
            <person name="Marabella R."/>
            <person name="Maru K."/>
            <person name="Matthews C."/>
            <person name="McDonough S."/>
            <person name="Mehta T."/>
            <person name="Meldrim J."/>
            <person name="Melnikov A."/>
            <person name="Meneus L."/>
            <person name="Mihalev A."/>
            <person name="Mihova T."/>
            <person name="Miller K."/>
            <person name="Mittelman R."/>
            <person name="Mlenga V."/>
            <person name="Mulrain L."/>
            <person name="Munson G."/>
            <person name="Navidi A."/>
            <person name="Naylor J."/>
            <person name="Nguyen T."/>
            <person name="Nguyen N."/>
            <person name="Nguyen C."/>
            <person name="Nguyen T."/>
            <person name="Nicol R."/>
            <person name="Norbu N."/>
            <person name="Norbu C."/>
            <person name="Novod N."/>
            <person name="Nyima T."/>
            <person name="Olandt P."/>
            <person name="O'Neill B."/>
            <person name="O'Neill K."/>
            <person name="Osman S."/>
            <person name="Oyono L."/>
            <person name="Patti C."/>
            <person name="Perrin D."/>
            <person name="Phunkhang P."/>
            <person name="Pierre F."/>
            <person name="Priest M."/>
            <person name="Rachupka A."/>
            <person name="Raghuraman S."/>
            <person name="Rameau R."/>
            <person name="Ray V."/>
            <person name="Raymond C."/>
            <person name="Rege F."/>
            <person name="Rise C."/>
            <person name="Rogers J."/>
            <person name="Rogov P."/>
            <person name="Sahalie J."/>
            <person name="Settipalli S."/>
            <person name="Sharpe T."/>
            <person name="Shea T."/>
            <person name="Sheehan M."/>
            <person name="Sherpa N."/>
            <person name="Shi J."/>
            <person name="Shih D."/>
            <person name="Sloan J."/>
            <person name="Smith C."/>
            <person name="Sparrow T."/>
            <person name="Stalker J."/>
            <person name="Stange-Thomann N."/>
            <person name="Stavropoulos S."/>
            <person name="Stone C."/>
            <person name="Stone S."/>
            <person name="Sykes S."/>
            <person name="Tchuinga P."/>
            <person name="Tenzing P."/>
            <person name="Tesfaye S."/>
            <person name="Thoulutsang D."/>
            <person name="Thoulutsang Y."/>
            <person name="Topham K."/>
            <person name="Topping I."/>
            <person name="Tsamla T."/>
            <person name="Vassiliev H."/>
            <person name="Venkataraman V."/>
            <person name="Vo A."/>
            <person name="Wangchuk T."/>
            <person name="Wangdi T."/>
            <person name="Weiand M."/>
            <person name="Wilkinson J."/>
            <person name="Wilson A."/>
            <person name="Yadav S."/>
            <person name="Yang S."/>
            <person name="Yang X."/>
            <person name="Young G."/>
            <person name="Yu Q."/>
            <person name="Zainoun J."/>
            <person name="Zembek L."/>
            <person name="Zimmer A."/>
            <person name="Lander E.S."/>
        </authorList>
    </citation>
    <scope>NUCLEOTIDE SEQUENCE [LARGE SCALE GENOMIC DNA]</scope>
    <source>
        <strain evidence="2">Boxer</strain>
    </source>
</reference>
<dbReference type="Proteomes" id="UP000694542">
    <property type="component" value="Chromosome 1"/>
</dbReference>
<evidence type="ECO:0000256" key="1">
    <source>
        <dbReference type="SAM" id="MobiDB-lite"/>
    </source>
</evidence>
<evidence type="ECO:0000313" key="6">
    <source>
        <dbReference type="Proteomes" id="UP000694542"/>
    </source>
</evidence>
<name>A0A8C0PVZ9_CANLF</name>
<evidence type="ECO:0000313" key="2">
    <source>
        <dbReference type="Ensembl" id="ENSCAFP00000059003.1"/>
    </source>
</evidence>